<dbReference type="InterPro" id="IPR046338">
    <property type="entry name" value="GAIN_dom_sf"/>
</dbReference>
<evidence type="ECO:0000313" key="9">
    <source>
        <dbReference type="Proteomes" id="UP000828390"/>
    </source>
</evidence>
<evidence type="ECO:0000256" key="6">
    <source>
        <dbReference type="SAM" id="Phobius"/>
    </source>
</evidence>
<dbReference type="PANTHER" id="PTHR45692:SF1">
    <property type="entry name" value="G-PROTEIN COUPLED RECEPTORS FAMILY 2 PROFILE 2 DOMAIN-CONTAINING PROTEIN"/>
    <property type="match status" value="1"/>
</dbReference>
<keyword evidence="2 6" id="KW-0812">Transmembrane</keyword>
<dbReference type="PANTHER" id="PTHR45692">
    <property type="entry name" value="G_PROTEIN_RECEP_F2_4 DOMAIN-CONTAINING PROTEIN"/>
    <property type="match status" value="1"/>
</dbReference>
<keyword evidence="9" id="KW-1185">Reference proteome</keyword>
<dbReference type="Pfam" id="PF01825">
    <property type="entry name" value="GPS"/>
    <property type="match status" value="1"/>
</dbReference>
<protein>
    <recommendedName>
        <fullName evidence="7">GAIN-B domain-containing protein</fullName>
    </recommendedName>
</protein>
<evidence type="ECO:0000313" key="8">
    <source>
        <dbReference type="EMBL" id="KAH3702385.1"/>
    </source>
</evidence>
<comment type="subcellular location">
    <subcellularLocation>
        <location evidence="1">Membrane</location>
    </subcellularLocation>
</comment>
<dbReference type="AlphaFoldDB" id="A0A9D3YNG3"/>
<accession>A0A9D3YNG3</accession>
<evidence type="ECO:0000256" key="1">
    <source>
        <dbReference type="ARBA" id="ARBA00004370"/>
    </source>
</evidence>
<dbReference type="GO" id="GO:0016020">
    <property type="term" value="C:membrane"/>
    <property type="evidence" value="ECO:0007669"/>
    <property type="project" value="UniProtKB-SubCell"/>
</dbReference>
<reference evidence="8" key="1">
    <citation type="journal article" date="2019" name="bioRxiv">
        <title>The Genome of the Zebra Mussel, Dreissena polymorpha: A Resource for Invasive Species Research.</title>
        <authorList>
            <person name="McCartney M.A."/>
            <person name="Auch B."/>
            <person name="Kono T."/>
            <person name="Mallez S."/>
            <person name="Zhang Y."/>
            <person name="Obille A."/>
            <person name="Becker A."/>
            <person name="Abrahante J.E."/>
            <person name="Garbe J."/>
            <person name="Badalamenti J.P."/>
            <person name="Herman A."/>
            <person name="Mangelson H."/>
            <person name="Liachko I."/>
            <person name="Sullivan S."/>
            <person name="Sone E.D."/>
            <person name="Koren S."/>
            <person name="Silverstein K.A.T."/>
            <person name="Beckman K.B."/>
            <person name="Gohl D.M."/>
        </authorList>
    </citation>
    <scope>NUCLEOTIDE SEQUENCE</scope>
    <source>
        <strain evidence="8">Duluth1</strain>
        <tissue evidence="8">Whole animal</tissue>
    </source>
</reference>
<keyword evidence="4 6" id="KW-0472">Membrane</keyword>
<reference evidence="8" key="2">
    <citation type="submission" date="2020-11" db="EMBL/GenBank/DDBJ databases">
        <authorList>
            <person name="McCartney M.A."/>
            <person name="Auch B."/>
            <person name="Kono T."/>
            <person name="Mallez S."/>
            <person name="Becker A."/>
            <person name="Gohl D.M."/>
            <person name="Silverstein K.A.T."/>
            <person name="Koren S."/>
            <person name="Bechman K.B."/>
            <person name="Herman A."/>
            <person name="Abrahante J.E."/>
            <person name="Garbe J."/>
        </authorList>
    </citation>
    <scope>NUCLEOTIDE SEQUENCE</scope>
    <source>
        <strain evidence="8">Duluth1</strain>
        <tissue evidence="8">Whole animal</tissue>
    </source>
</reference>
<feature type="domain" description="GAIN-B" evidence="7">
    <location>
        <begin position="1"/>
        <end position="45"/>
    </location>
</feature>
<keyword evidence="5" id="KW-1015">Disulfide bond</keyword>
<dbReference type="Gene3D" id="1.20.1070.10">
    <property type="entry name" value="Rhodopsin 7-helix transmembrane proteins"/>
    <property type="match status" value="1"/>
</dbReference>
<gene>
    <name evidence="8" type="ORF">DPMN_077403</name>
</gene>
<comment type="caution">
    <text evidence="8">The sequence shown here is derived from an EMBL/GenBank/DDBJ whole genome shotgun (WGS) entry which is preliminary data.</text>
</comment>
<name>A0A9D3YNG3_DREPO</name>
<evidence type="ECO:0000256" key="5">
    <source>
        <dbReference type="ARBA" id="ARBA00023157"/>
    </source>
</evidence>
<dbReference type="InterPro" id="IPR000203">
    <property type="entry name" value="GPS"/>
</dbReference>
<dbReference type="InterPro" id="IPR057244">
    <property type="entry name" value="GAIN_B"/>
</dbReference>
<evidence type="ECO:0000256" key="4">
    <source>
        <dbReference type="ARBA" id="ARBA00023136"/>
    </source>
</evidence>
<dbReference type="Proteomes" id="UP000828390">
    <property type="component" value="Unassembled WGS sequence"/>
</dbReference>
<sequence>MIGGPNIWSPEGCSLTSFDRSIGTVTCTCSHLTNFAVLMSPAVIKTEEAHAHSRALGMFSIIGCSISIVGLALTIIVHIVFWRTLSSDRTVMPYILNGLYCVSNRNRENIKFDCMRSYRCGPALHFPRRVLLDVSRRTHAHQPGA</sequence>
<keyword evidence="3 6" id="KW-1133">Transmembrane helix</keyword>
<organism evidence="8 9">
    <name type="scientific">Dreissena polymorpha</name>
    <name type="common">Zebra mussel</name>
    <name type="synonym">Mytilus polymorpha</name>
    <dbReference type="NCBI Taxonomy" id="45954"/>
    <lineage>
        <taxon>Eukaryota</taxon>
        <taxon>Metazoa</taxon>
        <taxon>Spiralia</taxon>
        <taxon>Lophotrochozoa</taxon>
        <taxon>Mollusca</taxon>
        <taxon>Bivalvia</taxon>
        <taxon>Autobranchia</taxon>
        <taxon>Heteroconchia</taxon>
        <taxon>Euheterodonta</taxon>
        <taxon>Imparidentia</taxon>
        <taxon>Neoheterodontei</taxon>
        <taxon>Myida</taxon>
        <taxon>Dreissenoidea</taxon>
        <taxon>Dreissenidae</taxon>
        <taxon>Dreissena</taxon>
    </lineage>
</organism>
<dbReference type="EMBL" id="JAIWYP010000015">
    <property type="protein sequence ID" value="KAH3702385.1"/>
    <property type="molecule type" value="Genomic_DNA"/>
</dbReference>
<dbReference type="PROSITE" id="PS50221">
    <property type="entry name" value="GAIN_B"/>
    <property type="match status" value="1"/>
</dbReference>
<evidence type="ECO:0000259" key="7">
    <source>
        <dbReference type="PROSITE" id="PS50221"/>
    </source>
</evidence>
<dbReference type="Gene3D" id="2.60.220.50">
    <property type="match status" value="1"/>
</dbReference>
<evidence type="ECO:0000256" key="2">
    <source>
        <dbReference type="ARBA" id="ARBA00022692"/>
    </source>
</evidence>
<feature type="transmembrane region" description="Helical" evidence="6">
    <location>
        <begin position="55"/>
        <end position="82"/>
    </location>
</feature>
<evidence type="ECO:0000256" key="3">
    <source>
        <dbReference type="ARBA" id="ARBA00022989"/>
    </source>
</evidence>
<proteinExistence type="predicted"/>